<feature type="compositionally biased region" description="Low complexity" evidence="5">
    <location>
        <begin position="71"/>
        <end position="83"/>
    </location>
</feature>
<evidence type="ECO:0000256" key="6">
    <source>
        <dbReference type="SAM" id="Phobius"/>
    </source>
</evidence>
<dbReference type="GO" id="GO:0061024">
    <property type="term" value="P:membrane organization"/>
    <property type="evidence" value="ECO:0007669"/>
    <property type="project" value="TreeGrafter"/>
</dbReference>
<protein>
    <submittedName>
        <fullName evidence="7">Uncharacterized protein</fullName>
    </submittedName>
</protein>
<accession>A0AAV5QIE3</accession>
<feature type="compositionally biased region" description="Basic and acidic residues" evidence="5">
    <location>
        <begin position="364"/>
        <end position="373"/>
    </location>
</feature>
<feature type="region of interest" description="Disordered" evidence="5">
    <location>
        <begin position="1"/>
        <end position="83"/>
    </location>
</feature>
<evidence type="ECO:0000256" key="2">
    <source>
        <dbReference type="ARBA" id="ARBA00022692"/>
    </source>
</evidence>
<evidence type="ECO:0000256" key="1">
    <source>
        <dbReference type="ARBA" id="ARBA00004141"/>
    </source>
</evidence>
<gene>
    <name evidence="7" type="ORF">DASC09_017390</name>
</gene>
<feature type="compositionally biased region" description="Polar residues" evidence="5">
    <location>
        <begin position="28"/>
        <end position="55"/>
    </location>
</feature>
<organism evidence="7 8">
    <name type="scientific">Saccharomycopsis crataegensis</name>
    <dbReference type="NCBI Taxonomy" id="43959"/>
    <lineage>
        <taxon>Eukaryota</taxon>
        <taxon>Fungi</taxon>
        <taxon>Dikarya</taxon>
        <taxon>Ascomycota</taxon>
        <taxon>Saccharomycotina</taxon>
        <taxon>Saccharomycetes</taxon>
        <taxon>Saccharomycopsidaceae</taxon>
        <taxon>Saccharomycopsis</taxon>
    </lineage>
</organism>
<feature type="transmembrane region" description="Helical" evidence="6">
    <location>
        <begin position="225"/>
        <end position="246"/>
    </location>
</feature>
<keyword evidence="3 6" id="KW-1133">Transmembrane helix</keyword>
<dbReference type="GO" id="GO:0005783">
    <property type="term" value="C:endoplasmic reticulum"/>
    <property type="evidence" value="ECO:0007669"/>
    <property type="project" value="TreeGrafter"/>
</dbReference>
<evidence type="ECO:0000313" key="8">
    <source>
        <dbReference type="Proteomes" id="UP001360560"/>
    </source>
</evidence>
<evidence type="ECO:0000256" key="5">
    <source>
        <dbReference type="SAM" id="MobiDB-lite"/>
    </source>
</evidence>
<dbReference type="RefSeq" id="XP_064851414.1">
    <property type="nucleotide sequence ID" value="XM_064995342.1"/>
</dbReference>
<comment type="subcellular location">
    <subcellularLocation>
        <location evidence="1">Membrane</location>
        <topology evidence="1">Multi-pass membrane protein</topology>
    </subcellularLocation>
</comment>
<dbReference type="GeneID" id="90072393"/>
<evidence type="ECO:0000256" key="4">
    <source>
        <dbReference type="ARBA" id="ARBA00023136"/>
    </source>
</evidence>
<dbReference type="GO" id="GO:0016020">
    <property type="term" value="C:membrane"/>
    <property type="evidence" value="ECO:0007669"/>
    <property type="project" value="UniProtKB-SubCell"/>
</dbReference>
<name>A0AAV5QIE3_9ASCO</name>
<proteinExistence type="predicted"/>
<keyword evidence="2 6" id="KW-0812">Transmembrane</keyword>
<dbReference type="EMBL" id="BTFZ01000002">
    <property type="protein sequence ID" value="GMM34414.1"/>
    <property type="molecule type" value="Genomic_DNA"/>
</dbReference>
<dbReference type="GO" id="GO:0071786">
    <property type="term" value="P:endoplasmic reticulum tubular network organization"/>
    <property type="evidence" value="ECO:0007669"/>
    <property type="project" value="TreeGrafter"/>
</dbReference>
<evidence type="ECO:0000256" key="3">
    <source>
        <dbReference type="ARBA" id="ARBA00022989"/>
    </source>
</evidence>
<feature type="transmembrane region" description="Helical" evidence="6">
    <location>
        <begin position="140"/>
        <end position="159"/>
    </location>
</feature>
<sequence length="373" mass="41806">MSSTATSTVSPGQADEKSRLEPPFITKPTVSPSTASTGQNATANLTKESVASKSEQPAPYLQKEDYKEAEATTTTTTTTSTETNPLFQKRKILQKKKPEPKNYTKLLWTIGHVLALISGLVFIYIYFVHFKSRRGLYSMIAYRASLIGSILAYTMSIFSKFGLSMPNFFALITTENFQYLLLCVVWVFTRSSVFKIAPYIIISFLQLSKQFNLIGKYPKSLVKGLAMMISYNELMVVAVLLVNTLMMRGTSGFALVTFLLFYWLRIVYSESTKLFFKDFAETVDARIICKCPPAVQVQFHRFMMSAQVKGEKVEETFHSMKETSKDIKAAADCKVSIAKDTDKQEVFETASKTTGRGDVNISASEKKPDEPSK</sequence>
<dbReference type="PANTHER" id="PTHR12703">
    <property type="entry name" value="TRANSMEMBRANE PROTEIN 33"/>
    <property type="match status" value="1"/>
</dbReference>
<feature type="compositionally biased region" description="Polar residues" evidence="5">
    <location>
        <begin position="1"/>
        <end position="11"/>
    </location>
</feature>
<feature type="region of interest" description="Disordered" evidence="5">
    <location>
        <begin position="348"/>
        <end position="373"/>
    </location>
</feature>
<dbReference type="InterPro" id="IPR051645">
    <property type="entry name" value="PER33/POM33_regulator"/>
</dbReference>
<evidence type="ECO:0000313" key="7">
    <source>
        <dbReference type="EMBL" id="GMM34414.1"/>
    </source>
</evidence>
<dbReference type="PANTHER" id="PTHR12703:SF3">
    <property type="entry name" value="ABR032WP"/>
    <property type="match status" value="1"/>
</dbReference>
<reference evidence="7 8" key="1">
    <citation type="journal article" date="2023" name="Elife">
        <title>Identification of key yeast species and microbe-microbe interactions impacting larval growth of Drosophila in the wild.</title>
        <authorList>
            <person name="Mure A."/>
            <person name="Sugiura Y."/>
            <person name="Maeda R."/>
            <person name="Honda K."/>
            <person name="Sakurai N."/>
            <person name="Takahashi Y."/>
            <person name="Watada M."/>
            <person name="Katoh T."/>
            <person name="Gotoh A."/>
            <person name="Gotoh Y."/>
            <person name="Taniguchi I."/>
            <person name="Nakamura K."/>
            <person name="Hayashi T."/>
            <person name="Katayama T."/>
            <person name="Uemura T."/>
            <person name="Hattori Y."/>
        </authorList>
    </citation>
    <scope>NUCLEOTIDE SEQUENCE [LARGE SCALE GENOMIC DNA]</scope>
    <source>
        <strain evidence="7 8">SC-9</strain>
    </source>
</reference>
<comment type="caution">
    <text evidence="7">The sequence shown here is derived from an EMBL/GenBank/DDBJ whole genome shotgun (WGS) entry which is preliminary data.</text>
</comment>
<dbReference type="Proteomes" id="UP001360560">
    <property type="component" value="Unassembled WGS sequence"/>
</dbReference>
<dbReference type="AlphaFoldDB" id="A0AAV5QIE3"/>
<keyword evidence="8" id="KW-1185">Reference proteome</keyword>
<feature type="transmembrane region" description="Helical" evidence="6">
    <location>
        <begin position="252"/>
        <end position="268"/>
    </location>
</feature>
<keyword evidence="4 6" id="KW-0472">Membrane</keyword>
<feature type="transmembrane region" description="Helical" evidence="6">
    <location>
        <begin position="106"/>
        <end position="128"/>
    </location>
</feature>